<dbReference type="EMBL" id="JBEPMC010000003">
    <property type="protein sequence ID" value="MET3579272.1"/>
    <property type="molecule type" value="Genomic_DNA"/>
</dbReference>
<feature type="domain" description="Tetrapyrrole biosynthesis uroporphyrinogen III synthase" evidence="10">
    <location>
        <begin position="16"/>
        <end position="232"/>
    </location>
</feature>
<accession>A0ABV2GM75</accession>
<name>A0ABV2GM75_9HYPH</name>
<comment type="caution">
    <text evidence="11">The sequence shown here is derived from an EMBL/GenBank/DDBJ whole genome shotgun (WGS) entry which is preliminary data.</text>
</comment>
<evidence type="ECO:0000256" key="6">
    <source>
        <dbReference type="ARBA" id="ARBA00037589"/>
    </source>
</evidence>
<protein>
    <recommendedName>
        <fullName evidence="7 9">Uroporphyrinogen-III synthase</fullName>
        <ecNumber evidence="3 9">4.2.1.75</ecNumber>
    </recommendedName>
</protein>
<proteinExistence type="inferred from homology"/>
<evidence type="ECO:0000259" key="10">
    <source>
        <dbReference type="Pfam" id="PF02602"/>
    </source>
</evidence>
<dbReference type="EC" id="4.2.1.75" evidence="3 9"/>
<dbReference type="NCBIfam" id="NF006621">
    <property type="entry name" value="PRK09189.1"/>
    <property type="match status" value="1"/>
</dbReference>
<dbReference type="CDD" id="cd06578">
    <property type="entry name" value="HemD"/>
    <property type="match status" value="1"/>
</dbReference>
<evidence type="ECO:0000256" key="3">
    <source>
        <dbReference type="ARBA" id="ARBA00013109"/>
    </source>
</evidence>
<dbReference type="Gene3D" id="3.40.50.10090">
    <property type="match status" value="2"/>
</dbReference>
<comment type="function">
    <text evidence="6 9">Catalyzes cyclization of the linear tetrapyrrole, hydroxymethylbilane, to the macrocyclic uroporphyrinogen III.</text>
</comment>
<dbReference type="PANTHER" id="PTHR38042">
    <property type="entry name" value="UROPORPHYRINOGEN-III SYNTHASE, CHLOROPLASTIC"/>
    <property type="match status" value="1"/>
</dbReference>
<dbReference type="SUPFAM" id="SSF69618">
    <property type="entry name" value="HemD-like"/>
    <property type="match status" value="1"/>
</dbReference>
<keyword evidence="5 9" id="KW-0627">Porphyrin biosynthesis</keyword>
<evidence type="ECO:0000256" key="4">
    <source>
        <dbReference type="ARBA" id="ARBA00023239"/>
    </source>
</evidence>
<evidence type="ECO:0000256" key="7">
    <source>
        <dbReference type="ARBA" id="ARBA00040167"/>
    </source>
</evidence>
<organism evidence="11 12">
    <name type="scientific">Mesorhizobium robiniae</name>
    <dbReference type="NCBI Taxonomy" id="559315"/>
    <lineage>
        <taxon>Bacteria</taxon>
        <taxon>Pseudomonadati</taxon>
        <taxon>Pseudomonadota</taxon>
        <taxon>Alphaproteobacteria</taxon>
        <taxon>Hyphomicrobiales</taxon>
        <taxon>Phyllobacteriaceae</taxon>
        <taxon>Mesorhizobium</taxon>
    </lineage>
</organism>
<evidence type="ECO:0000256" key="9">
    <source>
        <dbReference type="RuleBase" id="RU366031"/>
    </source>
</evidence>
<keyword evidence="4 9" id="KW-0456">Lyase</keyword>
<dbReference type="Proteomes" id="UP001549204">
    <property type="component" value="Unassembled WGS sequence"/>
</dbReference>
<evidence type="ECO:0000256" key="2">
    <source>
        <dbReference type="ARBA" id="ARBA00008133"/>
    </source>
</evidence>
<evidence type="ECO:0000256" key="5">
    <source>
        <dbReference type="ARBA" id="ARBA00023244"/>
    </source>
</evidence>
<evidence type="ECO:0000313" key="11">
    <source>
        <dbReference type="EMBL" id="MET3579272.1"/>
    </source>
</evidence>
<dbReference type="InterPro" id="IPR003754">
    <property type="entry name" value="4pyrrol_synth_uPrphyn_synth"/>
</dbReference>
<reference evidence="11 12" key="1">
    <citation type="submission" date="2024-06" db="EMBL/GenBank/DDBJ databases">
        <title>Genomic Encyclopedia of Type Strains, Phase IV (KMG-IV): sequencing the most valuable type-strain genomes for metagenomic binning, comparative biology and taxonomic classification.</title>
        <authorList>
            <person name="Goeker M."/>
        </authorList>
    </citation>
    <scope>NUCLEOTIDE SEQUENCE [LARGE SCALE GENOMIC DNA]</scope>
    <source>
        <strain evidence="11 12">DSM 100022</strain>
    </source>
</reference>
<evidence type="ECO:0000313" key="12">
    <source>
        <dbReference type="Proteomes" id="UP001549204"/>
    </source>
</evidence>
<comment type="catalytic activity">
    <reaction evidence="8 9">
        <text>hydroxymethylbilane = uroporphyrinogen III + H2O</text>
        <dbReference type="Rhea" id="RHEA:18965"/>
        <dbReference type="ChEBI" id="CHEBI:15377"/>
        <dbReference type="ChEBI" id="CHEBI:57308"/>
        <dbReference type="ChEBI" id="CHEBI:57845"/>
        <dbReference type="EC" id="4.2.1.75"/>
    </reaction>
</comment>
<keyword evidence="12" id="KW-1185">Reference proteome</keyword>
<gene>
    <name evidence="11" type="ORF">ABID19_002297</name>
</gene>
<comment type="pathway">
    <text evidence="1 9">Porphyrin-containing compound metabolism; protoporphyrin-IX biosynthesis; coproporphyrinogen-III from 5-aminolevulinate: step 3/4.</text>
</comment>
<dbReference type="RefSeq" id="WP_354490494.1">
    <property type="nucleotide sequence ID" value="NZ_JBEPMC010000003.1"/>
</dbReference>
<evidence type="ECO:0000256" key="8">
    <source>
        <dbReference type="ARBA" id="ARBA00048617"/>
    </source>
</evidence>
<comment type="similarity">
    <text evidence="2 9">Belongs to the uroporphyrinogen-III synthase family.</text>
</comment>
<dbReference type="InterPro" id="IPR039793">
    <property type="entry name" value="UROS/Hem4"/>
</dbReference>
<dbReference type="Pfam" id="PF02602">
    <property type="entry name" value="HEM4"/>
    <property type="match status" value="1"/>
</dbReference>
<evidence type="ECO:0000256" key="1">
    <source>
        <dbReference type="ARBA" id="ARBA00004772"/>
    </source>
</evidence>
<dbReference type="InterPro" id="IPR036108">
    <property type="entry name" value="4pyrrol_syn_uPrphyn_synt_sf"/>
</dbReference>
<sequence length="238" mass="25219">MVRVLVTRPEPGASRTMRRLEDEDFQPILLPLTETVALPVDVDGVTTNAAAVAVTSANAVRHAPKEIIAGLAALPCYAVGKRTAEAARAAGFLSVSEGPGDAEGLADTLAGDLAARTVVYLCGRVRFPAFEARLKAAGVQIRAIETYDTVTLDHSDAAILARLSGQPVEAVLLYSARAAAAMQALTGRPALRGLFEETWFFALSGRIAAALETVASEKLRVAPEPSEEALLQLLQMWR</sequence>
<dbReference type="GO" id="GO:0004852">
    <property type="term" value="F:uroporphyrinogen-III synthase activity"/>
    <property type="evidence" value="ECO:0007669"/>
    <property type="project" value="UniProtKB-EC"/>
</dbReference>
<dbReference type="PANTHER" id="PTHR38042:SF1">
    <property type="entry name" value="UROPORPHYRINOGEN-III SYNTHASE, CHLOROPLASTIC"/>
    <property type="match status" value="1"/>
</dbReference>